<gene>
    <name evidence="2" type="ORF">SAMN05444272_0996</name>
</gene>
<name>A0A1M7BW03_9HYPH</name>
<keyword evidence="1" id="KW-1133">Transmembrane helix</keyword>
<feature type="transmembrane region" description="Helical" evidence="1">
    <location>
        <begin position="87"/>
        <end position="107"/>
    </location>
</feature>
<protein>
    <submittedName>
        <fullName evidence="2">Uncharacterized protein</fullName>
    </submittedName>
</protein>
<keyword evidence="1" id="KW-0472">Membrane</keyword>
<feature type="transmembrane region" description="Helical" evidence="1">
    <location>
        <begin position="26"/>
        <end position="43"/>
    </location>
</feature>
<evidence type="ECO:0000313" key="3">
    <source>
        <dbReference type="Proteomes" id="UP000186002"/>
    </source>
</evidence>
<dbReference type="RefSeq" id="WP_073009556.1">
    <property type="nucleotide sequence ID" value="NZ_FRBW01000001.1"/>
</dbReference>
<feature type="transmembrane region" description="Helical" evidence="1">
    <location>
        <begin position="64"/>
        <end position="81"/>
    </location>
</feature>
<dbReference type="STRING" id="735517.SAMN05444272_0996"/>
<sequence>MLILLSILANVAVAFALVQLGQPDAALPLLMALNGAAAAALRFSGGRFRTWLDARSRKETVYRLGASLAGIPAWLALDLVLGAQPAIALGFLCVSFFWAVASGLALYRPEAEKA</sequence>
<dbReference type="Proteomes" id="UP000186002">
    <property type="component" value="Unassembled WGS sequence"/>
</dbReference>
<dbReference type="AlphaFoldDB" id="A0A1M7BW03"/>
<evidence type="ECO:0000256" key="1">
    <source>
        <dbReference type="SAM" id="Phobius"/>
    </source>
</evidence>
<evidence type="ECO:0000313" key="2">
    <source>
        <dbReference type="EMBL" id="SHL59218.1"/>
    </source>
</evidence>
<organism evidence="2 3">
    <name type="scientific">Roseibium suaedae</name>
    <dbReference type="NCBI Taxonomy" id="735517"/>
    <lineage>
        <taxon>Bacteria</taxon>
        <taxon>Pseudomonadati</taxon>
        <taxon>Pseudomonadota</taxon>
        <taxon>Alphaproteobacteria</taxon>
        <taxon>Hyphomicrobiales</taxon>
        <taxon>Stappiaceae</taxon>
        <taxon>Roseibium</taxon>
    </lineage>
</organism>
<keyword evidence="1" id="KW-0812">Transmembrane</keyword>
<accession>A0A1M7BW03</accession>
<proteinExistence type="predicted"/>
<keyword evidence="3" id="KW-1185">Reference proteome</keyword>
<dbReference type="EMBL" id="FRBW01000001">
    <property type="protein sequence ID" value="SHL59218.1"/>
    <property type="molecule type" value="Genomic_DNA"/>
</dbReference>
<reference evidence="2 3" key="1">
    <citation type="submission" date="2016-11" db="EMBL/GenBank/DDBJ databases">
        <authorList>
            <person name="Jaros S."/>
            <person name="Januszkiewicz K."/>
            <person name="Wedrychowicz H."/>
        </authorList>
    </citation>
    <scope>NUCLEOTIDE SEQUENCE [LARGE SCALE GENOMIC DNA]</scope>
    <source>
        <strain evidence="2 3">DSM 22153</strain>
    </source>
</reference>